<dbReference type="RefSeq" id="WP_109951122.1">
    <property type="nucleotide sequence ID" value="NZ_CP029551.1"/>
</dbReference>
<dbReference type="OrthoDB" id="9966865at2"/>
<proteinExistence type="predicted"/>
<protein>
    <submittedName>
        <fullName evidence="1">Uncharacterized protein</fullName>
    </submittedName>
</protein>
<dbReference type="AlphaFoldDB" id="A0A2U8VRV8"/>
<sequence length="70" mass="8074">MSDELWHRATESIRESRRLMREAEDIRRNGANLRHDLADTLDEMRTFGAQATAYLHRDAARPGAAPARRL</sequence>
<accession>A0A2U8VRV8</accession>
<reference evidence="1 2" key="1">
    <citation type="submission" date="2018-05" db="EMBL/GenBank/DDBJ databases">
        <title>Complete Genome Sequence of Methylobacterium sp. 17Sr1-43.</title>
        <authorList>
            <person name="Srinivasan S."/>
        </authorList>
    </citation>
    <scope>NUCLEOTIDE SEQUENCE [LARGE SCALE GENOMIC DNA]</scope>
    <source>
        <strain evidence="1 2">17Sr1-43</strain>
    </source>
</reference>
<gene>
    <name evidence="1" type="ORF">DK427_09965</name>
</gene>
<keyword evidence="2" id="KW-1185">Reference proteome</keyword>
<evidence type="ECO:0000313" key="1">
    <source>
        <dbReference type="EMBL" id="AWN36012.1"/>
    </source>
</evidence>
<evidence type="ECO:0000313" key="2">
    <source>
        <dbReference type="Proteomes" id="UP000246058"/>
    </source>
</evidence>
<name>A0A2U8VRV8_9HYPH</name>
<dbReference type="EMBL" id="CP029551">
    <property type="protein sequence ID" value="AWN36012.1"/>
    <property type="molecule type" value="Genomic_DNA"/>
</dbReference>
<dbReference type="Proteomes" id="UP000246058">
    <property type="component" value="Chromosome"/>
</dbReference>
<organism evidence="1 2">
    <name type="scientific">Methylobacterium radiodurans</name>
    <dbReference type="NCBI Taxonomy" id="2202828"/>
    <lineage>
        <taxon>Bacteria</taxon>
        <taxon>Pseudomonadati</taxon>
        <taxon>Pseudomonadota</taxon>
        <taxon>Alphaproteobacteria</taxon>
        <taxon>Hyphomicrobiales</taxon>
        <taxon>Methylobacteriaceae</taxon>
        <taxon>Methylobacterium</taxon>
    </lineage>
</organism>
<dbReference type="KEGG" id="meti:DK427_09965"/>